<dbReference type="PIRSF" id="PIRSF018077">
    <property type="entry name" value="UCP018077"/>
    <property type="match status" value="1"/>
</dbReference>
<name>A0A540R5Z7_9CORY</name>
<dbReference type="GO" id="GO:0019941">
    <property type="term" value="P:modification-dependent protein catabolic process"/>
    <property type="evidence" value="ECO:0007669"/>
    <property type="project" value="InterPro"/>
</dbReference>
<dbReference type="GO" id="GO:0010498">
    <property type="term" value="P:proteasomal protein catabolic process"/>
    <property type="evidence" value="ECO:0007669"/>
    <property type="project" value="InterPro"/>
</dbReference>
<dbReference type="GO" id="GO:0016811">
    <property type="term" value="F:hydrolase activity, acting on carbon-nitrogen (but not peptide) bonds, in linear amides"/>
    <property type="evidence" value="ECO:0007669"/>
    <property type="project" value="InterPro"/>
</dbReference>
<feature type="active site" description="Proton acceptor" evidence="2">
    <location>
        <position position="87"/>
    </location>
</feature>
<dbReference type="PANTHER" id="PTHR42307:SF2">
    <property type="entry name" value="PUP DEAMIDASE_DEPUPYLASE"/>
    <property type="match status" value="1"/>
</dbReference>
<protein>
    <submittedName>
        <fullName evidence="3">Proteasome accessory factor PafA2</fullName>
    </submittedName>
</protein>
<dbReference type="InterPro" id="IPR004347">
    <property type="entry name" value="Pup_ligase/deamidase"/>
</dbReference>
<organism evidence="3 4">
    <name type="scientific">Corynebacterium phoceense</name>
    <dbReference type="NCBI Taxonomy" id="1686286"/>
    <lineage>
        <taxon>Bacteria</taxon>
        <taxon>Bacillati</taxon>
        <taxon>Actinomycetota</taxon>
        <taxon>Actinomycetes</taxon>
        <taxon>Mycobacteriales</taxon>
        <taxon>Corynebacteriaceae</taxon>
        <taxon>Corynebacterium</taxon>
    </lineage>
</organism>
<evidence type="ECO:0000256" key="1">
    <source>
        <dbReference type="ARBA" id="ARBA00009114"/>
    </source>
</evidence>
<dbReference type="STRING" id="1686286.GCA_900092335_01796"/>
<keyword evidence="4" id="KW-1185">Reference proteome</keyword>
<comment type="similarity">
    <text evidence="1">Belongs to the Pup ligase/Pup deamidase family. Pup deamidase subfamily.</text>
</comment>
<evidence type="ECO:0000313" key="4">
    <source>
        <dbReference type="Proteomes" id="UP000318080"/>
    </source>
</evidence>
<dbReference type="GO" id="GO:0000502">
    <property type="term" value="C:proteasome complex"/>
    <property type="evidence" value="ECO:0007669"/>
    <property type="project" value="UniProtKB-KW"/>
</dbReference>
<dbReference type="PANTHER" id="PTHR42307">
    <property type="entry name" value="PUP DEAMIDASE/DEPUPYLASE"/>
    <property type="match status" value="1"/>
</dbReference>
<sequence length="505" mass="55114">MGTETEYGISCPTNPALSPIVTSTHAVVAYGALHTTARSRWDFAEEHPLRDQRGFDLKRYQTVPVVDPNAIGVANVVPSNGARFYVDHAHPEYSSPECLGAWDAMVYDAAGDVLARRALAGVAELYEENNSILQGHEPCPPLRFYKNNVDGKGASYGAHENYLYNRDTDFDRLAHALIPFFVARQVLTGAGRVGLGHDGDRPGFQISQRADYIEQEISLETTLNRGIINTRDEPHAEAGRFGRLHVIIGDANCSQTSALLKLGTTSLVLDAIEDGVDFSDLQLADAVSEVAAVSHDVSLTHRLVLGDGRELTALELLGEYRARITPRTAADEKVIAAWDEAAGLLAEDPLKAAHLLDWVAKWRLIKAFLDRGIDPDNPKLAAIDIQYADIDPAKSLYHALVRKGQMRTLVTDAELERASVTPPRETRAYFRGRVTEKFGDAVVAASWQNVTLRAKDSYALFHLDEVDAATGPDIIAALEDTPAGDVHALLGALAKAGLNPEYRHL</sequence>
<gene>
    <name evidence="3" type="ORF">EJK80_08915</name>
</gene>
<evidence type="ECO:0000256" key="2">
    <source>
        <dbReference type="PIRSR" id="PIRSR018077-1"/>
    </source>
</evidence>
<dbReference type="GO" id="GO:0008233">
    <property type="term" value="F:peptidase activity"/>
    <property type="evidence" value="ECO:0007669"/>
    <property type="project" value="InterPro"/>
</dbReference>
<dbReference type="Proteomes" id="UP000318080">
    <property type="component" value="Unassembled WGS sequence"/>
</dbReference>
<dbReference type="EMBL" id="VHIR01000012">
    <property type="protein sequence ID" value="TQE43158.1"/>
    <property type="molecule type" value="Genomic_DNA"/>
</dbReference>
<reference evidence="3 4" key="1">
    <citation type="submission" date="2019-06" db="EMBL/GenBank/DDBJ databases">
        <title>Draft genome of C. phoceense Strain 272.</title>
        <authorList>
            <person name="Pacheco L.G.C."/>
            <person name="Barberis C.M."/>
            <person name="Almuzara M.N."/>
            <person name="Traglia G.M."/>
            <person name="Santos C.S."/>
            <person name="Rocha D.J.P.G."/>
            <person name="Aguiar E.R.G.R."/>
            <person name="Vay C.A."/>
        </authorList>
    </citation>
    <scope>NUCLEOTIDE SEQUENCE [LARGE SCALE GENOMIC DNA]</scope>
    <source>
        <strain evidence="3 4">272</strain>
    </source>
</reference>
<dbReference type="Pfam" id="PF03136">
    <property type="entry name" value="Pup_ligase"/>
    <property type="match status" value="1"/>
</dbReference>
<dbReference type="AlphaFoldDB" id="A0A540R5Z7"/>
<dbReference type="GO" id="GO:0070490">
    <property type="term" value="P:protein pupylation"/>
    <property type="evidence" value="ECO:0007669"/>
    <property type="project" value="TreeGrafter"/>
</dbReference>
<proteinExistence type="inferred from homology"/>
<comment type="caution">
    <text evidence="3">The sequence shown here is derived from an EMBL/GenBank/DDBJ whole genome shotgun (WGS) entry which is preliminary data.</text>
</comment>
<evidence type="ECO:0000313" key="3">
    <source>
        <dbReference type="EMBL" id="TQE43158.1"/>
    </source>
</evidence>
<accession>A0A540R5Z7</accession>
<keyword evidence="3" id="KW-0647">Proteasome</keyword>
<dbReference type="GO" id="GO:0005524">
    <property type="term" value="F:ATP binding"/>
    <property type="evidence" value="ECO:0007669"/>
    <property type="project" value="TreeGrafter"/>
</dbReference>
<dbReference type="InterPro" id="IPR022366">
    <property type="entry name" value="Pup_deamidase"/>
</dbReference>
<dbReference type="NCBIfam" id="TIGR03688">
    <property type="entry name" value="depupylase_Dop"/>
    <property type="match status" value="1"/>
</dbReference>